<sequence length="50" mass="5771">MVNDNFSLNLKMIRKQRLLTQQSVAEKLHVSRKTISSLGKQVGIYQILKN</sequence>
<evidence type="ECO:0000313" key="3">
    <source>
        <dbReference type="Proteomes" id="UP000051155"/>
    </source>
</evidence>
<organism evidence="2 3">
    <name type="scientific">Liquorilactobacillus uvarum DSM 19971</name>
    <dbReference type="NCBI Taxonomy" id="1423812"/>
    <lineage>
        <taxon>Bacteria</taxon>
        <taxon>Bacillati</taxon>
        <taxon>Bacillota</taxon>
        <taxon>Bacilli</taxon>
        <taxon>Lactobacillales</taxon>
        <taxon>Lactobacillaceae</taxon>
        <taxon>Liquorilactobacillus</taxon>
    </lineage>
</organism>
<feature type="domain" description="HTH cro/C1-type" evidence="1">
    <location>
        <begin position="10"/>
        <end position="38"/>
    </location>
</feature>
<dbReference type="GO" id="GO:0003677">
    <property type="term" value="F:DNA binding"/>
    <property type="evidence" value="ECO:0007669"/>
    <property type="project" value="InterPro"/>
</dbReference>
<comment type="caution">
    <text evidence="2">The sequence shown here is derived from an EMBL/GenBank/DDBJ whole genome shotgun (WGS) entry which is preliminary data.</text>
</comment>
<dbReference type="Pfam" id="PF01381">
    <property type="entry name" value="HTH_3"/>
    <property type="match status" value="1"/>
</dbReference>
<dbReference type="RefSeq" id="WP_157060857.1">
    <property type="nucleotide sequence ID" value="NZ_AZEG01000008.1"/>
</dbReference>
<dbReference type="SUPFAM" id="SSF47413">
    <property type="entry name" value="lambda repressor-like DNA-binding domains"/>
    <property type="match status" value="1"/>
</dbReference>
<keyword evidence="3" id="KW-1185">Reference proteome</keyword>
<name>A0A0R1PZJ4_9LACO</name>
<protein>
    <recommendedName>
        <fullName evidence="1">HTH cro/C1-type domain-containing protein</fullName>
    </recommendedName>
</protein>
<evidence type="ECO:0000259" key="1">
    <source>
        <dbReference type="PROSITE" id="PS50943"/>
    </source>
</evidence>
<dbReference type="OrthoDB" id="9805856at2"/>
<dbReference type="PROSITE" id="PS50943">
    <property type="entry name" value="HTH_CROC1"/>
    <property type="match status" value="1"/>
</dbReference>
<dbReference type="InterPro" id="IPR001387">
    <property type="entry name" value="Cro/C1-type_HTH"/>
</dbReference>
<dbReference type="CDD" id="cd00093">
    <property type="entry name" value="HTH_XRE"/>
    <property type="match status" value="1"/>
</dbReference>
<dbReference type="Gene3D" id="1.10.260.40">
    <property type="entry name" value="lambda repressor-like DNA-binding domains"/>
    <property type="match status" value="1"/>
</dbReference>
<dbReference type="Proteomes" id="UP000051155">
    <property type="component" value="Unassembled WGS sequence"/>
</dbReference>
<gene>
    <name evidence="2" type="ORF">FD20_GL002458</name>
</gene>
<dbReference type="EMBL" id="AZEG01000008">
    <property type="protein sequence ID" value="KRL37920.1"/>
    <property type="molecule type" value="Genomic_DNA"/>
</dbReference>
<dbReference type="AlphaFoldDB" id="A0A0R1PZJ4"/>
<accession>A0A0R1PZJ4</accession>
<proteinExistence type="predicted"/>
<dbReference type="PATRIC" id="fig|1423812.3.peg.2612"/>
<reference evidence="2 3" key="1">
    <citation type="journal article" date="2015" name="Genome Announc.">
        <title>Expanding the biotechnology potential of lactobacilli through comparative genomics of 213 strains and associated genera.</title>
        <authorList>
            <person name="Sun Z."/>
            <person name="Harris H.M."/>
            <person name="McCann A."/>
            <person name="Guo C."/>
            <person name="Argimon S."/>
            <person name="Zhang W."/>
            <person name="Yang X."/>
            <person name="Jeffery I.B."/>
            <person name="Cooney J.C."/>
            <person name="Kagawa T.F."/>
            <person name="Liu W."/>
            <person name="Song Y."/>
            <person name="Salvetti E."/>
            <person name="Wrobel A."/>
            <person name="Rasinkangas P."/>
            <person name="Parkhill J."/>
            <person name="Rea M.C."/>
            <person name="O'Sullivan O."/>
            <person name="Ritari J."/>
            <person name="Douillard F.P."/>
            <person name="Paul Ross R."/>
            <person name="Yang R."/>
            <person name="Briner A.E."/>
            <person name="Felis G.E."/>
            <person name="de Vos W.M."/>
            <person name="Barrangou R."/>
            <person name="Klaenhammer T.R."/>
            <person name="Caufield P.W."/>
            <person name="Cui Y."/>
            <person name="Zhang H."/>
            <person name="O'Toole P.W."/>
        </authorList>
    </citation>
    <scope>NUCLEOTIDE SEQUENCE [LARGE SCALE GENOMIC DNA]</scope>
    <source>
        <strain evidence="2 3">DSM 19971</strain>
    </source>
</reference>
<dbReference type="InterPro" id="IPR010982">
    <property type="entry name" value="Lambda_DNA-bd_dom_sf"/>
</dbReference>
<evidence type="ECO:0000313" key="2">
    <source>
        <dbReference type="EMBL" id="KRL37920.1"/>
    </source>
</evidence>